<dbReference type="PIRSF" id="PIRSF000429">
    <property type="entry name" value="Ac-CoA_Ac_transf"/>
    <property type="match status" value="1"/>
</dbReference>
<feature type="active site" description="Acyl-thioester intermediate" evidence="4">
    <location>
        <position position="89"/>
    </location>
</feature>
<evidence type="ECO:0000313" key="9">
    <source>
        <dbReference type="Proteomes" id="UP000009047"/>
    </source>
</evidence>
<dbReference type="InterPro" id="IPR020613">
    <property type="entry name" value="Thiolase_CS"/>
</dbReference>
<dbReference type="AlphaFoldDB" id="E1QJR7"/>
<evidence type="ECO:0000259" key="6">
    <source>
        <dbReference type="Pfam" id="PF00108"/>
    </source>
</evidence>
<accession>E1QJR7</accession>
<feature type="active site" description="Proton acceptor" evidence="4">
    <location>
        <position position="347"/>
    </location>
</feature>
<dbReference type="CDD" id="cd00751">
    <property type="entry name" value="thiolase"/>
    <property type="match status" value="1"/>
</dbReference>
<dbReference type="OrthoDB" id="4565318at2"/>
<dbReference type="SUPFAM" id="SSF53901">
    <property type="entry name" value="Thiolase-like"/>
    <property type="match status" value="2"/>
</dbReference>
<dbReference type="Proteomes" id="UP000009047">
    <property type="component" value="Chromosome"/>
</dbReference>
<feature type="domain" description="Thiolase C-terminal" evidence="7">
    <location>
        <begin position="268"/>
        <end position="389"/>
    </location>
</feature>
<name>E1QJR7_DESB2</name>
<evidence type="ECO:0000256" key="3">
    <source>
        <dbReference type="ARBA" id="ARBA00023315"/>
    </source>
</evidence>
<dbReference type="GO" id="GO:0003985">
    <property type="term" value="F:acetyl-CoA C-acetyltransferase activity"/>
    <property type="evidence" value="ECO:0007669"/>
    <property type="project" value="UniProtKB-EC"/>
</dbReference>
<keyword evidence="3 5" id="KW-0012">Acyltransferase</keyword>
<dbReference type="PANTHER" id="PTHR18919:SF107">
    <property type="entry name" value="ACETYL-COA ACETYLTRANSFERASE, CYTOSOLIC"/>
    <property type="match status" value="1"/>
</dbReference>
<dbReference type="PROSITE" id="PS00737">
    <property type="entry name" value="THIOLASE_2"/>
    <property type="match status" value="1"/>
</dbReference>
<dbReference type="Pfam" id="PF00108">
    <property type="entry name" value="Thiolase_N"/>
    <property type="match status" value="1"/>
</dbReference>
<dbReference type="InterPro" id="IPR016039">
    <property type="entry name" value="Thiolase-like"/>
</dbReference>
<evidence type="ECO:0000256" key="5">
    <source>
        <dbReference type="RuleBase" id="RU003557"/>
    </source>
</evidence>
<dbReference type="InterPro" id="IPR020610">
    <property type="entry name" value="Thiolase_AS"/>
</dbReference>
<protein>
    <submittedName>
        <fullName evidence="8">Acetyl-CoA acetyltransferase</fullName>
        <ecNumber evidence="8">2.3.1.9</ecNumber>
    </submittedName>
</protein>
<evidence type="ECO:0000313" key="8">
    <source>
        <dbReference type="EMBL" id="ADK85810.1"/>
    </source>
</evidence>
<feature type="domain" description="Thiolase N-terminal" evidence="6">
    <location>
        <begin position="4"/>
        <end position="260"/>
    </location>
</feature>
<dbReference type="RefSeq" id="WP_013259249.1">
    <property type="nucleotide sequence ID" value="NC_014365.1"/>
</dbReference>
<dbReference type="Gene3D" id="3.40.47.10">
    <property type="match status" value="2"/>
</dbReference>
<reference evidence="8 9" key="1">
    <citation type="journal article" date="2010" name="Stand. Genomic Sci.">
        <title>Complete genome sequence of Desulfarculus baarsii type strain (2st14).</title>
        <authorList>
            <person name="Sun H."/>
            <person name="Spring S."/>
            <person name="Lapidus A."/>
            <person name="Davenport K."/>
            <person name="Del Rio T.G."/>
            <person name="Tice H."/>
            <person name="Nolan M."/>
            <person name="Copeland A."/>
            <person name="Cheng J.F."/>
            <person name="Lucas S."/>
            <person name="Tapia R."/>
            <person name="Goodwin L."/>
            <person name="Pitluck S."/>
            <person name="Ivanova N."/>
            <person name="Pagani I."/>
            <person name="Mavromatis K."/>
            <person name="Ovchinnikova G."/>
            <person name="Pati A."/>
            <person name="Chen A."/>
            <person name="Palaniappan K."/>
            <person name="Hauser L."/>
            <person name="Chang Y.J."/>
            <person name="Jeffries C.D."/>
            <person name="Detter J.C."/>
            <person name="Han C."/>
            <person name="Rohde M."/>
            <person name="Brambilla E."/>
            <person name="Goker M."/>
            <person name="Woyke T."/>
            <person name="Bristow J."/>
            <person name="Eisen J.A."/>
            <person name="Markowitz V."/>
            <person name="Hugenholtz P."/>
            <person name="Kyrpides N.C."/>
            <person name="Klenk H.P."/>
            <person name="Land M."/>
        </authorList>
    </citation>
    <scope>NUCLEOTIDE SEQUENCE [LARGE SCALE GENOMIC DNA]</scope>
    <source>
        <strain evidence="9">ATCC 33931 / DSM 2075 / LMG 7858 / VKM B-1802 / 2st14</strain>
    </source>
</reference>
<dbReference type="eggNOG" id="COG0183">
    <property type="taxonomic scope" value="Bacteria"/>
</dbReference>
<dbReference type="KEGG" id="dbr:Deba_2449"/>
<evidence type="ECO:0000256" key="2">
    <source>
        <dbReference type="ARBA" id="ARBA00022679"/>
    </source>
</evidence>
<dbReference type="STRING" id="644282.Deba_2449"/>
<sequence>MSDVVILGAARTAVGRFGGSLKAVTDRQLGALVIKEAMARAGVSPDQVEEVVFAQQYRTGVLPPNMARPISVDAGIPIPVPNFSVAKACGGSLKSVFLAAQAIKAGDARVLVAGGLEHMTNAAYLLPTMRWGQRLGHGQVMDQLVLFDPISGNTMGETAENVAEKYAISREDQDAFALASQQKAAAAQAAGRFDEQIVAVPIPQKKGEPKLFARDEHPRPETTLEELAKLKPVFRKGGSVTAGNSSGMNDGAAATVVAQRQWAAERGLKPLASVVGYASVGVEPSLMGIGPVDATKAVLAKTGLSVSDIGLVELNEAFASQSLACIRELGLDMERVNVNGGAIALGHPISGTGGVILTKLVYEMKRAGVELGLATMCLGGGQGVALIVRNEA</sequence>
<evidence type="ECO:0000259" key="7">
    <source>
        <dbReference type="Pfam" id="PF02803"/>
    </source>
</evidence>
<dbReference type="NCBIfam" id="TIGR01930">
    <property type="entry name" value="AcCoA-C-Actrans"/>
    <property type="match status" value="1"/>
</dbReference>
<comment type="similarity">
    <text evidence="1 5">Belongs to the thiolase-like superfamily. Thiolase family.</text>
</comment>
<organism evidence="8 9">
    <name type="scientific">Desulfarculus baarsii (strain ATCC 33931 / DSM 2075 / LMG 7858 / VKM B-1802 / 2st14)</name>
    <dbReference type="NCBI Taxonomy" id="644282"/>
    <lineage>
        <taxon>Bacteria</taxon>
        <taxon>Pseudomonadati</taxon>
        <taxon>Thermodesulfobacteriota</taxon>
        <taxon>Desulfarculia</taxon>
        <taxon>Desulfarculales</taxon>
        <taxon>Desulfarculaceae</taxon>
        <taxon>Desulfarculus</taxon>
    </lineage>
</organism>
<proteinExistence type="inferred from homology"/>
<dbReference type="InterPro" id="IPR002155">
    <property type="entry name" value="Thiolase"/>
</dbReference>
<dbReference type="PANTHER" id="PTHR18919">
    <property type="entry name" value="ACETYL-COA C-ACYLTRANSFERASE"/>
    <property type="match status" value="1"/>
</dbReference>
<keyword evidence="2 5" id="KW-0808">Transferase</keyword>
<dbReference type="Pfam" id="PF02803">
    <property type="entry name" value="Thiolase_C"/>
    <property type="match status" value="1"/>
</dbReference>
<dbReference type="EC" id="2.3.1.9" evidence="8"/>
<dbReference type="HOGENOM" id="CLU_031026_0_0_7"/>
<dbReference type="InterPro" id="IPR020617">
    <property type="entry name" value="Thiolase_C"/>
</dbReference>
<keyword evidence="9" id="KW-1185">Reference proteome</keyword>
<dbReference type="InterPro" id="IPR020616">
    <property type="entry name" value="Thiolase_N"/>
</dbReference>
<feature type="active site" description="Proton acceptor" evidence="4">
    <location>
        <position position="377"/>
    </location>
</feature>
<dbReference type="EMBL" id="CP002085">
    <property type="protein sequence ID" value="ADK85810.1"/>
    <property type="molecule type" value="Genomic_DNA"/>
</dbReference>
<evidence type="ECO:0000256" key="1">
    <source>
        <dbReference type="ARBA" id="ARBA00010982"/>
    </source>
</evidence>
<dbReference type="PROSITE" id="PS00099">
    <property type="entry name" value="THIOLASE_3"/>
    <property type="match status" value="1"/>
</dbReference>
<gene>
    <name evidence="8" type="ordered locus">Deba_2449</name>
</gene>
<dbReference type="FunFam" id="3.40.47.10:FF:000010">
    <property type="entry name" value="Acetyl-CoA acetyltransferase (Thiolase)"/>
    <property type="match status" value="1"/>
</dbReference>
<evidence type="ECO:0000256" key="4">
    <source>
        <dbReference type="PIRSR" id="PIRSR000429-1"/>
    </source>
</evidence>